<keyword evidence="1" id="KW-1133">Transmembrane helix</keyword>
<feature type="transmembrane region" description="Helical" evidence="1">
    <location>
        <begin position="234"/>
        <end position="253"/>
    </location>
</feature>
<evidence type="ECO:0000313" key="3">
    <source>
        <dbReference type="EMBL" id="MCQ8127451.1"/>
    </source>
</evidence>
<keyword evidence="1" id="KW-0812">Transmembrane</keyword>
<comment type="caution">
    <text evidence="3">The sequence shown here is derived from an EMBL/GenBank/DDBJ whole genome shotgun (WGS) entry which is preliminary data.</text>
</comment>
<dbReference type="Proteomes" id="UP001524586">
    <property type="component" value="Unassembled WGS sequence"/>
</dbReference>
<evidence type="ECO:0008006" key="5">
    <source>
        <dbReference type="Google" id="ProtNLM"/>
    </source>
</evidence>
<keyword evidence="1" id="KW-0472">Membrane</keyword>
<gene>
    <name evidence="3" type="ORF">NP596_03185</name>
</gene>
<sequence>MKQLLIKKTLLAGLMLGAFSWSSAQAETVTLLDENFDAGMPSSAQTLGTSVNLRSGTDTINTYNAGNPNQRFSLAAGTTFFNNSATNKFLVMGDDSGQLAGSPSDGTFGFATPFSLASGTTDITVGFDWVFSAFVLGGTGGSTDRFKVGIGGAGFDINSPLTTSVTVLDQSIASVGKVYGPDSVTLAVASLGAADANGQYWLSFGLFENTGTNPTTNSAVGIDNLTITANVAPVPVPAAVWTFLSGFMGLLALGKRNRPAV</sequence>
<protein>
    <recommendedName>
        <fullName evidence="5">Secreted protein</fullName>
    </recommendedName>
</protein>
<accession>A0ABT1U1D3</accession>
<reference evidence="3 4" key="1">
    <citation type="submission" date="2022-07" db="EMBL/GenBank/DDBJ databases">
        <title>Methylomonas rivi sp. nov., Methylomonas rosea sp. nov., Methylomonas aureus sp. nov. and Methylomonas subterranea sp. nov., four novel methanotrophs isolated from a freshwater creek and the deep terrestrial subsurface.</title>
        <authorList>
            <person name="Abin C."/>
            <person name="Sankaranarayanan K."/>
            <person name="Garner C."/>
            <person name="Sindelar R."/>
            <person name="Kotary K."/>
            <person name="Garner R."/>
            <person name="Barclay S."/>
            <person name="Lawson P."/>
            <person name="Krumholz L."/>
        </authorList>
    </citation>
    <scope>NUCLEOTIDE SEQUENCE [LARGE SCALE GENOMIC DNA]</scope>
    <source>
        <strain evidence="3 4">WSC-6</strain>
    </source>
</reference>
<name>A0ABT1U1D3_9GAMM</name>
<dbReference type="RefSeq" id="WP_256613778.1">
    <property type="nucleotide sequence ID" value="NZ_JANIBK010000009.1"/>
</dbReference>
<feature type="chain" id="PRO_5046231638" description="Secreted protein" evidence="2">
    <location>
        <begin position="27"/>
        <end position="261"/>
    </location>
</feature>
<dbReference type="EMBL" id="JANIBK010000009">
    <property type="protein sequence ID" value="MCQ8127451.1"/>
    <property type="molecule type" value="Genomic_DNA"/>
</dbReference>
<organism evidence="3 4">
    <name type="scientific">Methylomonas rivi</name>
    <dbReference type="NCBI Taxonomy" id="2952226"/>
    <lineage>
        <taxon>Bacteria</taxon>
        <taxon>Pseudomonadati</taxon>
        <taxon>Pseudomonadota</taxon>
        <taxon>Gammaproteobacteria</taxon>
        <taxon>Methylococcales</taxon>
        <taxon>Methylococcaceae</taxon>
        <taxon>Methylomonas</taxon>
    </lineage>
</organism>
<evidence type="ECO:0000313" key="4">
    <source>
        <dbReference type="Proteomes" id="UP001524586"/>
    </source>
</evidence>
<keyword evidence="4" id="KW-1185">Reference proteome</keyword>
<feature type="signal peptide" evidence="2">
    <location>
        <begin position="1"/>
        <end position="26"/>
    </location>
</feature>
<keyword evidence="2" id="KW-0732">Signal</keyword>
<evidence type="ECO:0000256" key="1">
    <source>
        <dbReference type="SAM" id="Phobius"/>
    </source>
</evidence>
<evidence type="ECO:0000256" key="2">
    <source>
        <dbReference type="SAM" id="SignalP"/>
    </source>
</evidence>
<proteinExistence type="predicted"/>